<dbReference type="Gene3D" id="1.20.1560.10">
    <property type="entry name" value="ABC transporter type 1, transmembrane domain"/>
    <property type="match status" value="2"/>
</dbReference>
<dbReference type="InterPro" id="IPR017871">
    <property type="entry name" value="ABC_transporter-like_CS"/>
</dbReference>
<dbReference type="InterPro" id="IPR050173">
    <property type="entry name" value="ABC_transporter_C-like"/>
</dbReference>
<feature type="domain" description="ABC transmembrane type-1" evidence="12">
    <location>
        <begin position="223"/>
        <end position="406"/>
    </location>
</feature>
<feature type="transmembrane region" description="Helical" evidence="10">
    <location>
        <begin position="348"/>
        <end position="369"/>
    </location>
</feature>
<evidence type="ECO:0000313" key="14">
    <source>
        <dbReference type="Proteomes" id="UP000800041"/>
    </source>
</evidence>
<dbReference type="CDD" id="cd18604">
    <property type="entry name" value="ABC_6TM_VMR1_D2_like"/>
    <property type="match status" value="1"/>
</dbReference>
<dbReference type="AlphaFoldDB" id="A0A6G1HCP4"/>
<evidence type="ECO:0000313" key="13">
    <source>
        <dbReference type="EMBL" id="KAF1990822.1"/>
    </source>
</evidence>
<feature type="transmembrane region" description="Helical" evidence="10">
    <location>
        <begin position="726"/>
        <end position="749"/>
    </location>
</feature>
<dbReference type="PROSITE" id="PS50929">
    <property type="entry name" value="ABC_TM1F"/>
    <property type="match status" value="2"/>
</dbReference>
<dbReference type="PROSITE" id="PS50893">
    <property type="entry name" value="ABC_TRANSPORTER_2"/>
    <property type="match status" value="2"/>
</dbReference>
<feature type="domain" description="ABC transporter" evidence="11">
    <location>
        <begin position="412"/>
        <end position="656"/>
    </location>
</feature>
<dbReference type="GO" id="GO:0140359">
    <property type="term" value="F:ABC-type transporter activity"/>
    <property type="evidence" value="ECO:0007669"/>
    <property type="project" value="InterPro"/>
</dbReference>
<dbReference type="PANTHER" id="PTHR24223">
    <property type="entry name" value="ATP-BINDING CASSETTE SUB-FAMILY C"/>
    <property type="match status" value="1"/>
</dbReference>
<dbReference type="Pfam" id="PF00664">
    <property type="entry name" value="ABC_membrane"/>
    <property type="match status" value="2"/>
</dbReference>
<evidence type="ECO:0000256" key="9">
    <source>
        <dbReference type="ARBA" id="ARBA00023136"/>
    </source>
</evidence>
<dbReference type="SUPFAM" id="SSF52540">
    <property type="entry name" value="P-loop containing nucleoside triphosphate hydrolases"/>
    <property type="match status" value="2"/>
</dbReference>
<comment type="subcellular location">
    <subcellularLocation>
        <location evidence="1">Membrane</location>
        <topology evidence="1">Multi-pass membrane protein</topology>
    </subcellularLocation>
</comment>
<dbReference type="InterPro" id="IPR011527">
    <property type="entry name" value="ABC1_TM_dom"/>
</dbReference>
<dbReference type="SUPFAM" id="SSF90123">
    <property type="entry name" value="ABC transporter transmembrane region"/>
    <property type="match status" value="2"/>
</dbReference>
<dbReference type="GO" id="GO:0005737">
    <property type="term" value="C:cytoplasm"/>
    <property type="evidence" value="ECO:0007669"/>
    <property type="project" value="UniProtKB-ARBA"/>
</dbReference>
<feature type="transmembrane region" description="Helical" evidence="10">
    <location>
        <begin position="243"/>
        <end position="260"/>
    </location>
</feature>
<feature type="transmembrane region" description="Helical" evidence="10">
    <location>
        <begin position="861"/>
        <end position="887"/>
    </location>
</feature>
<keyword evidence="5" id="KW-0677">Repeat</keyword>
<dbReference type="InterPro" id="IPR003439">
    <property type="entry name" value="ABC_transporter-like_ATP-bd"/>
</dbReference>
<keyword evidence="6" id="KW-0547">Nucleotide-binding</keyword>
<evidence type="ECO:0000256" key="4">
    <source>
        <dbReference type="ARBA" id="ARBA00022692"/>
    </source>
</evidence>
<dbReference type="SMART" id="SM00382">
    <property type="entry name" value="AAA"/>
    <property type="match status" value="2"/>
</dbReference>
<sequence length="1280" mass="141978">MPVCRCGCREITVAGFDHIEFGLCLASLAALLRIPRRPRVFYNGKPVDNQLGASLYDRYSYFWASSVQARAIWQPLDLSEIPSLSHNLRCRILEARYQHQKGAGRLWLQQLGTFRGTLVYQWLFVLLKSFMSFAVQVSLHGFYLQLEADKNKVWAWVFALAFCLMAEVIVGCWLKSVSETLLEMPTIAHLTLLVFQKSTRRKISYGFEKNQPGESQPLASSEINLLRADISAVSMIWGFSNNFPIAIFKILLDVAFLIKLMGAKSIISGFAVCAILIPLSTNLSKKRAFLQSRLSRYRDRTMAHVGEALQGIHQIRFLSLEATWIAKINRIRTAELQQAWKTAVSMGIVNSCVDLGPILLVSVSILVYALEHQSLAPSIAFVSIGLVADLHASIRTLPRMAANIYESWISYRRVEDYSNEPEVESVLGSSEGILFNAATFEWPKALPMLLRSRDTGSGKSLLLAAILGEADLISGEIRTTKRKIEEKLGGTFTGRIAYVSQPPWIDDTSIRDNIIFGLRFDEVRYWDVIKACALEQDLEQMHEGDATKAGFKGAALSGGQCWRVALARAVYSSASVILLDDVLSAVDGRVARWIVEQALTGPLFEGRTIILATHTPDICLKYASYLVELGGSTVKKSMTEDDIRLSLQKKYESTEQVDKITENKRAGDLPKEEIMSVPSPRLSGQLKASVKASGTQATDVLRPTDLAPRQKAQKVYSGYFKATGGWIPLLVGMTVTVACELLSAGRSWWLMRWTSDRPKTGPEVPDGEPSLLKYRVAVYLVLSLLSGVGNTAQTLVFARLGLAASQSLFERMLEAVLRAPLLKIMAVPMGQYLNAFVSDLPSVDRSMTEEMSGILNDCFHLAIVFGTSFLSAPYVVLSAVILSVMYFKVATYYRMSSRAFQKLIPVAQAPVLEHMNSITSGLATIRAFGRADYYQNQVYDLIDQRTKLGWHLSLGIKWMNIRTGIIGASFVTITAATLALQGADAAFAGFTITMAMQLSDVLSQLIRRYGLISGSLNAVGRVMEFIESPTETQDGDDAPKGWPSSGEVRVEDLTVTYRGSPALTNINLRINPRSRVGIVGRTGAGKTTLAHSLLRFLEPESGKIIFDGVDISTLKLFHLRQGISIIPQEPFLFSGTLRSNLDLHSDKQDEELRNALWRVGLQSLEKTEKPNNSSGSFYDLDIVIGDGGKNMSHGQRQLICLARALLSRSRLLIFDEATSSVDRKMDQMIQEVIRNEFSDSTIIFIAHRLSTLNSFDEIVVLDSRRVVETVSASEFAARRQ</sequence>
<evidence type="ECO:0000256" key="10">
    <source>
        <dbReference type="SAM" id="Phobius"/>
    </source>
</evidence>
<dbReference type="PANTHER" id="PTHR24223:SF456">
    <property type="entry name" value="MULTIDRUG RESISTANCE-ASSOCIATED PROTEIN LETHAL(2)03659"/>
    <property type="match status" value="1"/>
</dbReference>
<name>A0A6G1HCP4_9PEZI</name>
<dbReference type="EMBL" id="ML977141">
    <property type="protein sequence ID" value="KAF1990822.1"/>
    <property type="molecule type" value="Genomic_DNA"/>
</dbReference>
<keyword evidence="4 10" id="KW-0812">Transmembrane</keyword>
<proteinExistence type="inferred from homology"/>
<accession>A0A6G1HCP4</accession>
<dbReference type="InterPro" id="IPR036640">
    <property type="entry name" value="ABC1_TM_sf"/>
</dbReference>
<protein>
    <submittedName>
        <fullName evidence="13">ABC transporter</fullName>
    </submittedName>
</protein>
<feature type="domain" description="ABC transporter" evidence="11">
    <location>
        <begin position="1048"/>
        <end position="1280"/>
    </location>
</feature>
<dbReference type="Proteomes" id="UP000800041">
    <property type="component" value="Unassembled WGS sequence"/>
</dbReference>
<evidence type="ECO:0000256" key="7">
    <source>
        <dbReference type="ARBA" id="ARBA00022840"/>
    </source>
</evidence>
<evidence type="ECO:0000256" key="5">
    <source>
        <dbReference type="ARBA" id="ARBA00022737"/>
    </source>
</evidence>
<dbReference type="CDD" id="cd03244">
    <property type="entry name" value="ABCC_MRP_domain2"/>
    <property type="match status" value="1"/>
</dbReference>
<evidence type="ECO:0000256" key="6">
    <source>
        <dbReference type="ARBA" id="ARBA00022741"/>
    </source>
</evidence>
<dbReference type="GO" id="GO:0016020">
    <property type="term" value="C:membrane"/>
    <property type="evidence" value="ECO:0007669"/>
    <property type="project" value="UniProtKB-SubCell"/>
</dbReference>
<evidence type="ECO:0000256" key="3">
    <source>
        <dbReference type="ARBA" id="ARBA00022448"/>
    </source>
</evidence>
<dbReference type="Pfam" id="PF00005">
    <property type="entry name" value="ABC_tran"/>
    <property type="match status" value="2"/>
</dbReference>
<gene>
    <name evidence="13" type="ORF">K402DRAFT_451116</name>
</gene>
<evidence type="ECO:0000256" key="1">
    <source>
        <dbReference type="ARBA" id="ARBA00004141"/>
    </source>
</evidence>
<keyword evidence="3" id="KW-0813">Transport</keyword>
<dbReference type="PROSITE" id="PS00211">
    <property type="entry name" value="ABC_TRANSPORTER_1"/>
    <property type="match status" value="1"/>
</dbReference>
<dbReference type="GO" id="GO:0005524">
    <property type="term" value="F:ATP binding"/>
    <property type="evidence" value="ECO:0007669"/>
    <property type="project" value="UniProtKB-KW"/>
</dbReference>
<dbReference type="InterPro" id="IPR027417">
    <property type="entry name" value="P-loop_NTPase"/>
</dbReference>
<dbReference type="OrthoDB" id="6500128at2759"/>
<feature type="transmembrane region" description="Helical" evidence="10">
    <location>
        <begin position="776"/>
        <end position="800"/>
    </location>
</feature>
<comment type="similarity">
    <text evidence="2">Belongs to the ABC transporter superfamily. ABCC family. Conjugate transporter (TC 3.A.1.208) subfamily.</text>
</comment>
<dbReference type="FunFam" id="1.20.1560.10:FF:000013">
    <property type="entry name" value="ABC transporter C family member 2"/>
    <property type="match status" value="1"/>
</dbReference>
<evidence type="ECO:0000256" key="8">
    <source>
        <dbReference type="ARBA" id="ARBA00022989"/>
    </source>
</evidence>
<dbReference type="Gene3D" id="3.40.50.300">
    <property type="entry name" value="P-loop containing nucleotide triphosphate hydrolases"/>
    <property type="match status" value="2"/>
</dbReference>
<keyword evidence="8 10" id="KW-1133">Transmembrane helix</keyword>
<feature type="transmembrane region" description="Helical" evidence="10">
    <location>
        <begin position="961"/>
        <end position="980"/>
    </location>
</feature>
<feature type="domain" description="ABC transmembrane type-1" evidence="12">
    <location>
        <begin position="730"/>
        <end position="1014"/>
    </location>
</feature>
<keyword evidence="7" id="KW-0067">ATP-binding</keyword>
<keyword evidence="9 10" id="KW-0472">Membrane</keyword>
<feature type="transmembrane region" description="Helical" evidence="10">
    <location>
        <begin position="153"/>
        <end position="174"/>
    </location>
</feature>
<reference evidence="13" key="1">
    <citation type="journal article" date="2020" name="Stud. Mycol.">
        <title>101 Dothideomycetes genomes: a test case for predicting lifestyles and emergence of pathogens.</title>
        <authorList>
            <person name="Haridas S."/>
            <person name="Albert R."/>
            <person name="Binder M."/>
            <person name="Bloem J."/>
            <person name="Labutti K."/>
            <person name="Salamov A."/>
            <person name="Andreopoulos B."/>
            <person name="Baker S."/>
            <person name="Barry K."/>
            <person name="Bills G."/>
            <person name="Bluhm B."/>
            <person name="Cannon C."/>
            <person name="Castanera R."/>
            <person name="Culley D."/>
            <person name="Daum C."/>
            <person name="Ezra D."/>
            <person name="Gonzalez J."/>
            <person name="Henrissat B."/>
            <person name="Kuo A."/>
            <person name="Liang C."/>
            <person name="Lipzen A."/>
            <person name="Lutzoni F."/>
            <person name="Magnuson J."/>
            <person name="Mondo S."/>
            <person name="Nolan M."/>
            <person name="Ohm R."/>
            <person name="Pangilinan J."/>
            <person name="Park H.-J."/>
            <person name="Ramirez L."/>
            <person name="Alfaro M."/>
            <person name="Sun H."/>
            <person name="Tritt A."/>
            <person name="Yoshinaga Y."/>
            <person name="Zwiers L.-H."/>
            <person name="Turgeon B."/>
            <person name="Goodwin S."/>
            <person name="Spatafora J."/>
            <person name="Crous P."/>
            <person name="Grigoriev I."/>
        </authorList>
    </citation>
    <scope>NUCLEOTIDE SEQUENCE</scope>
    <source>
        <strain evidence="13">CBS 113979</strain>
    </source>
</reference>
<dbReference type="FunFam" id="3.40.50.300:FF:000630">
    <property type="entry name" value="ATP-binding cassette (ABC) transporter, putative"/>
    <property type="match status" value="1"/>
</dbReference>
<dbReference type="GO" id="GO:0016887">
    <property type="term" value="F:ATP hydrolysis activity"/>
    <property type="evidence" value="ECO:0007669"/>
    <property type="project" value="InterPro"/>
</dbReference>
<feature type="transmembrane region" description="Helical" evidence="10">
    <location>
        <begin position="266"/>
        <end position="284"/>
    </location>
</feature>
<evidence type="ECO:0000256" key="2">
    <source>
        <dbReference type="ARBA" id="ARBA00009726"/>
    </source>
</evidence>
<feature type="transmembrane region" description="Helical" evidence="10">
    <location>
        <begin position="118"/>
        <end position="141"/>
    </location>
</feature>
<evidence type="ECO:0000259" key="12">
    <source>
        <dbReference type="PROSITE" id="PS50929"/>
    </source>
</evidence>
<evidence type="ECO:0000259" key="11">
    <source>
        <dbReference type="PROSITE" id="PS50893"/>
    </source>
</evidence>
<dbReference type="InterPro" id="IPR003593">
    <property type="entry name" value="AAA+_ATPase"/>
</dbReference>
<keyword evidence="14" id="KW-1185">Reference proteome</keyword>
<organism evidence="13 14">
    <name type="scientific">Aulographum hederae CBS 113979</name>
    <dbReference type="NCBI Taxonomy" id="1176131"/>
    <lineage>
        <taxon>Eukaryota</taxon>
        <taxon>Fungi</taxon>
        <taxon>Dikarya</taxon>
        <taxon>Ascomycota</taxon>
        <taxon>Pezizomycotina</taxon>
        <taxon>Dothideomycetes</taxon>
        <taxon>Pleosporomycetidae</taxon>
        <taxon>Aulographales</taxon>
        <taxon>Aulographaceae</taxon>
    </lineage>
</organism>